<evidence type="ECO:0000256" key="1">
    <source>
        <dbReference type="PROSITE-ProRule" id="PRU00191"/>
    </source>
</evidence>
<feature type="non-terminal residue" evidence="4">
    <location>
        <position position="147"/>
    </location>
</feature>
<keyword evidence="5" id="KW-1185">Reference proteome</keyword>
<evidence type="ECO:0000313" key="4">
    <source>
        <dbReference type="EMBL" id="CAD1476657.1"/>
    </source>
</evidence>
<accession>A0A6V7H9N9</accession>
<dbReference type="SUPFAM" id="SSF55550">
    <property type="entry name" value="SH2 domain"/>
    <property type="match status" value="1"/>
</dbReference>
<dbReference type="PRINTS" id="PR00401">
    <property type="entry name" value="SH2DOMAIN"/>
</dbReference>
<comment type="caution">
    <text evidence="4">The sequence shown here is derived from an EMBL/GenBank/DDBJ whole genome shotgun (WGS) entry which is preliminary data.</text>
</comment>
<keyword evidence="1" id="KW-0727">SH2 domain</keyword>
<feature type="compositionally biased region" description="Low complexity" evidence="2">
    <location>
        <begin position="103"/>
        <end position="121"/>
    </location>
</feature>
<evidence type="ECO:0000259" key="3">
    <source>
        <dbReference type="PROSITE" id="PS50001"/>
    </source>
</evidence>
<dbReference type="PROSITE" id="PS50001">
    <property type="entry name" value="SH2"/>
    <property type="match status" value="1"/>
</dbReference>
<evidence type="ECO:0000256" key="2">
    <source>
        <dbReference type="SAM" id="MobiDB-lite"/>
    </source>
</evidence>
<feature type="compositionally biased region" description="Low complexity" evidence="2">
    <location>
        <begin position="52"/>
        <end position="73"/>
    </location>
</feature>
<gene>
    <name evidence="4" type="ORF">MHI_LOCUS663500</name>
</gene>
<feature type="domain" description="SH2" evidence="3">
    <location>
        <begin position="1"/>
        <end position="39"/>
    </location>
</feature>
<proteinExistence type="predicted"/>
<dbReference type="Proteomes" id="UP000752696">
    <property type="component" value="Unassembled WGS sequence"/>
</dbReference>
<dbReference type="InterPro" id="IPR000980">
    <property type="entry name" value="SH2"/>
</dbReference>
<dbReference type="OrthoDB" id="28230at2759"/>
<evidence type="ECO:0000313" key="5">
    <source>
        <dbReference type="Proteomes" id="UP000752696"/>
    </source>
</evidence>
<name>A0A6V7H9N9_9HYME</name>
<dbReference type="Pfam" id="PF00017">
    <property type="entry name" value="SH2"/>
    <property type="match status" value="1"/>
</dbReference>
<sequence length="147" mass="15834">WYVGDMSRQRAESLLKQEDKEGCFVVRNSSTKGLYTLSLYTKATKSPSLERSPSILPSSNSSSSYNSATLPSSRKTRAPASLPPSVDFLHLSSSTCKLKKEGSSSPSTPGHQPSQPSSSSSNVCDICSSYGHPWIEICKAIRATKGK</sequence>
<dbReference type="EMBL" id="CAJDYZ010009491">
    <property type="protein sequence ID" value="CAD1476657.1"/>
    <property type="molecule type" value="Genomic_DNA"/>
</dbReference>
<dbReference type="Gene3D" id="3.30.505.10">
    <property type="entry name" value="SH2 domain"/>
    <property type="match status" value="1"/>
</dbReference>
<protein>
    <recommendedName>
        <fullName evidence="3">SH2 domain-containing protein</fullName>
    </recommendedName>
</protein>
<feature type="region of interest" description="Disordered" evidence="2">
    <location>
        <begin position="44"/>
        <end position="123"/>
    </location>
</feature>
<organism evidence="4 5">
    <name type="scientific">Heterotrigona itama</name>
    <dbReference type="NCBI Taxonomy" id="395501"/>
    <lineage>
        <taxon>Eukaryota</taxon>
        <taxon>Metazoa</taxon>
        <taxon>Ecdysozoa</taxon>
        <taxon>Arthropoda</taxon>
        <taxon>Hexapoda</taxon>
        <taxon>Insecta</taxon>
        <taxon>Pterygota</taxon>
        <taxon>Neoptera</taxon>
        <taxon>Endopterygota</taxon>
        <taxon>Hymenoptera</taxon>
        <taxon>Apocrita</taxon>
        <taxon>Aculeata</taxon>
        <taxon>Apoidea</taxon>
        <taxon>Anthophila</taxon>
        <taxon>Apidae</taxon>
        <taxon>Heterotrigona</taxon>
    </lineage>
</organism>
<dbReference type="InterPro" id="IPR036860">
    <property type="entry name" value="SH2_dom_sf"/>
</dbReference>
<reference evidence="4" key="1">
    <citation type="submission" date="2020-07" db="EMBL/GenBank/DDBJ databases">
        <authorList>
            <person name="Nazaruddin N."/>
        </authorList>
    </citation>
    <scope>NUCLEOTIDE SEQUENCE</scope>
</reference>
<dbReference type="SMART" id="SM00252">
    <property type="entry name" value="SH2"/>
    <property type="match status" value="1"/>
</dbReference>
<dbReference type="AlphaFoldDB" id="A0A6V7H9N9"/>
<feature type="non-terminal residue" evidence="4">
    <location>
        <position position="1"/>
    </location>
</feature>